<gene>
    <name evidence="2" type="ORF">V6x_28080</name>
</gene>
<proteinExistence type="predicted"/>
<dbReference type="EMBL" id="CP036347">
    <property type="protein sequence ID" value="QDU03096.1"/>
    <property type="molecule type" value="Genomic_DNA"/>
</dbReference>
<dbReference type="AlphaFoldDB" id="A0A517WCX0"/>
<evidence type="ECO:0000256" key="1">
    <source>
        <dbReference type="SAM" id="MobiDB-lite"/>
    </source>
</evidence>
<name>A0A517WCX0_9PLAN</name>
<dbReference type="RefSeq" id="WP_145040632.1">
    <property type="nucleotide sequence ID" value="NZ_CP036347.1"/>
</dbReference>
<feature type="region of interest" description="Disordered" evidence="1">
    <location>
        <begin position="52"/>
        <end position="79"/>
    </location>
</feature>
<organism evidence="2 3">
    <name type="scientific">Gimesia chilikensis</name>
    <dbReference type="NCBI Taxonomy" id="2605989"/>
    <lineage>
        <taxon>Bacteria</taxon>
        <taxon>Pseudomonadati</taxon>
        <taxon>Planctomycetota</taxon>
        <taxon>Planctomycetia</taxon>
        <taxon>Planctomycetales</taxon>
        <taxon>Planctomycetaceae</taxon>
        <taxon>Gimesia</taxon>
    </lineage>
</organism>
<dbReference type="Proteomes" id="UP000320722">
    <property type="component" value="Chromosome"/>
</dbReference>
<evidence type="ECO:0000313" key="3">
    <source>
        <dbReference type="Proteomes" id="UP000320722"/>
    </source>
</evidence>
<reference evidence="2 3" key="1">
    <citation type="submission" date="2019-02" db="EMBL/GenBank/DDBJ databases">
        <title>Deep-cultivation of Planctomycetes and their phenomic and genomic characterization uncovers novel biology.</title>
        <authorList>
            <person name="Wiegand S."/>
            <person name="Jogler M."/>
            <person name="Boedeker C."/>
            <person name="Pinto D."/>
            <person name="Vollmers J."/>
            <person name="Rivas-Marin E."/>
            <person name="Kohn T."/>
            <person name="Peeters S.H."/>
            <person name="Heuer A."/>
            <person name="Rast P."/>
            <person name="Oberbeckmann S."/>
            <person name="Bunk B."/>
            <person name="Jeske O."/>
            <person name="Meyerdierks A."/>
            <person name="Storesund J.E."/>
            <person name="Kallscheuer N."/>
            <person name="Luecker S."/>
            <person name="Lage O.M."/>
            <person name="Pohl T."/>
            <person name="Merkel B.J."/>
            <person name="Hornburger P."/>
            <person name="Mueller R.-W."/>
            <person name="Bruemmer F."/>
            <person name="Labrenz M."/>
            <person name="Spormann A.M."/>
            <person name="Op den Camp H."/>
            <person name="Overmann J."/>
            <person name="Amann R."/>
            <person name="Jetten M.S.M."/>
            <person name="Mascher T."/>
            <person name="Medema M.H."/>
            <person name="Devos D.P."/>
            <person name="Kaster A.-K."/>
            <person name="Ovreas L."/>
            <person name="Rohde M."/>
            <person name="Galperin M.Y."/>
            <person name="Jogler C."/>
        </authorList>
    </citation>
    <scope>NUCLEOTIDE SEQUENCE [LARGE SCALE GENOMIC DNA]</scope>
    <source>
        <strain evidence="2 3">V6</strain>
    </source>
</reference>
<accession>A0A517WCX0</accession>
<evidence type="ECO:0000313" key="2">
    <source>
        <dbReference type="EMBL" id="QDU03096.1"/>
    </source>
</evidence>
<feature type="compositionally biased region" description="Basic and acidic residues" evidence="1">
    <location>
        <begin position="62"/>
        <end position="79"/>
    </location>
</feature>
<protein>
    <submittedName>
        <fullName evidence="2">Uncharacterized protein</fullName>
    </submittedName>
</protein>
<sequence length="79" mass="8472">MRDERLAQLIEKVRKNGLRSLTPDEIEFLVNSGIVPTQESLSGHISLPGLGGLGGIRPRKPAGHDLDASSGDKGKKKLD</sequence>